<gene>
    <name evidence="16" type="ORF">NEMVEDRAFT_v1g225281</name>
</gene>
<dbReference type="InterPro" id="IPR023404">
    <property type="entry name" value="rSAM_horseshoe"/>
</dbReference>
<reference evidence="16 17" key="1">
    <citation type="journal article" date="2007" name="Science">
        <title>Sea anemone genome reveals ancestral eumetazoan gene repertoire and genomic organization.</title>
        <authorList>
            <person name="Putnam N.H."/>
            <person name="Srivastava M."/>
            <person name="Hellsten U."/>
            <person name="Dirks B."/>
            <person name="Chapman J."/>
            <person name="Salamov A."/>
            <person name="Terry A."/>
            <person name="Shapiro H."/>
            <person name="Lindquist E."/>
            <person name="Kapitonov V.V."/>
            <person name="Jurka J."/>
            <person name="Genikhovich G."/>
            <person name="Grigoriev I.V."/>
            <person name="Lucas S.M."/>
            <person name="Steele R.E."/>
            <person name="Finnerty J.R."/>
            <person name="Technau U."/>
            <person name="Martindale M.Q."/>
            <person name="Rokhsar D.S."/>
        </authorList>
    </citation>
    <scope>NUCLEOTIDE SEQUENCE [LARGE SCALE GENOMIC DNA]</scope>
    <source>
        <strain evidence="17">CH2 X CH6</strain>
    </source>
</reference>
<comment type="subcellular location">
    <subcellularLocation>
        <location evidence="2">Cell membrane</location>
        <topology evidence="2">Multi-pass membrane protein</topology>
    </subcellularLocation>
</comment>
<comment type="cofactor">
    <cofactor evidence="1">
        <name>[4Fe-4S] cluster</name>
        <dbReference type="ChEBI" id="CHEBI:49883"/>
    </cofactor>
</comment>
<evidence type="ECO:0000256" key="12">
    <source>
        <dbReference type="SAM" id="Phobius"/>
    </source>
</evidence>
<proteinExistence type="inferred from homology"/>
<dbReference type="InterPro" id="IPR005840">
    <property type="entry name" value="Ribosomal_uS12_MeSTrfase_RimO"/>
</dbReference>
<dbReference type="GO" id="GO:0051539">
    <property type="term" value="F:4 iron, 4 sulfur cluster binding"/>
    <property type="evidence" value="ECO:0000318"/>
    <property type="project" value="GO_Central"/>
</dbReference>
<dbReference type="STRING" id="45351.A8DV91"/>
<keyword evidence="8 12" id="KW-1133">Transmembrane helix</keyword>
<dbReference type="PANTHER" id="PTHR43837">
    <property type="entry name" value="RIBOSOMAL PROTEIN S12 METHYLTHIOTRANSFERASE RIMO"/>
    <property type="match status" value="1"/>
</dbReference>
<keyword evidence="17" id="KW-1185">Reference proteome</keyword>
<dbReference type="InterPro" id="IPR007197">
    <property type="entry name" value="rSAM"/>
</dbReference>
<dbReference type="CDD" id="cd01335">
    <property type="entry name" value="Radical_SAM"/>
    <property type="match status" value="1"/>
</dbReference>
<dbReference type="Gene3D" id="3.40.50.12160">
    <property type="entry name" value="Methylthiotransferase, N-terminal domain"/>
    <property type="match status" value="1"/>
</dbReference>
<dbReference type="Pfam" id="PF01292">
    <property type="entry name" value="Ni_hydr_CYTB"/>
    <property type="match status" value="1"/>
</dbReference>
<dbReference type="FunFam" id="3.80.30.20:FF:000001">
    <property type="entry name" value="tRNA-2-methylthio-N(6)-dimethylallyladenosine synthase 2"/>
    <property type="match status" value="1"/>
</dbReference>
<dbReference type="Proteomes" id="UP000001593">
    <property type="component" value="Unassembled WGS sequence"/>
</dbReference>
<dbReference type="PROSITE" id="PS51918">
    <property type="entry name" value="RADICAL_SAM"/>
    <property type="match status" value="1"/>
</dbReference>
<dbReference type="GO" id="GO:0046872">
    <property type="term" value="F:metal ion binding"/>
    <property type="evidence" value="ECO:0007669"/>
    <property type="project" value="UniProtKB-KW"/>
</dbReference>
<dbReference type="InterPro" id="IPR006638">
    <property type="entry name" value="Elp3/MiaA/NifB-like_rSAM"/>
</dbReference>
<evidence type="ECO:0000259" key="15">
    <source>
        <dbReference type="PROSITE" id="PS51918"/>
    </source>
</evidence>
<dbReference type="InterPro" id="IPR002792">
    <property type="entry name" value="TRAM_dom"/>
</dbReference>
<dbReference type="InterPro" id="IPR013848">
    <property type="entry name" value="Methylthiotransferase_N"/>
</dbReference>
<accession>A8DV91</accession>
<evidence type="ECO:0000256" key="11">
    <source>
        <dbReference type="ARBA" id="ARBA00023136"/>
    </source>
</evidence>
<keyword evidence="3" id="KW-1003">Cell membrane</keyword>
<evidence type="ECO:0000256" key="5">
    <source>
        <dbReference type="ARBA" id="ARBA00022691"/>
    </source>
</evidence>
<dbReference type="GO" id="GO:0022904">
    <property type="term" value="P:respiratory electron transport chain"/>
    <property type="evidence" value="ECO:0007669"/>
    <property type="project" value="InterPro"/>
</dbReference>
<dbReference type="PROSITE" id="PS51449">
    <property type="entry name" value="MTTASE_N"/>
    <property type="match status" value="1"/>
</dbReference>
<feature type="transmembrane region" description="Helical" evidence="12">
    <location>
        <begin position="12"/>
        <end position="32"/>
    </location>
</feature>
<dbReference type="PANTHER" id="PTHR43837:SF1">
    <property type="entry name" value="RIBOSOMAL PROTEIN US12 METHYLTHIOTRANSFERASE RIMO"/>
    <property type="match status" value="1"/>
</dbReference>
<dbReference type="GO" id="GO:0009055">
    <property type="term" value="F:electron transfer activity"/>
    <property type="evidence" value="ECO:0007669"/>
    <property type="project" value="InterPro"/>
</dbReference>
<keyword evidence="11 12" id="KW-0472">Membrane</keyword>
<dbReference type="eggNOG" id="KOG2492">
    <property type="taxonomic scope" value="Eukaryota"/>
</dbReference>
<dbReference type="InterPro" id="IPR038135">
    <property type="entry name" value="Methylthiotransferase_N_sf"/>
</dbReference>
<dbReference type="Pfam" id="PF04055">
    <property type="entry name" value="Radical_SAM"/>
    <property type="match status" value="1"/>
</dbReference>
<keyword evidence="9" id="KW-0408">Iron</keyword>
<organism evidence="16 17">
    <name type="scientific">Nematostella vectensis</name>
    <name type="common">Starlet sea anemone</name>
    <dbReference type="NCBI Taxonomy" id="45351"/>
    <lineage>
        <taxon>Eukaryota</taxon>
        <taxon>Metazoa</taxon>
        <taxon>Cnidaria</taxon>
        <taxon>Anthozoa</taxon>
        <taxon>Hexacorallia</taxon>
        <taxon>Actiniaria</taxon>
        <taxon>Edwardsiidae</taxon>
        <taxon>Nematostella</taxon>
    </lineage>
</organism>
<dbReference type="AlphaFoldDB" id="A8DV91"/>
<protein>
    <submittedName>
        <fullName evidence="16">Uncharacterized protein</fullName>
    </submittedName>
</protein>
<dbReference type="FunFam" id="2.40.50.140:FF:000060">
    <property type="entry name" value="Ribosomal protein S12 methylthiotransferase RimO"/>
    <property type="match status" value="1"/>
</dbReference>
<dbReference type="GO" id="GO:0005886">
    <property type="term" value="C:plasma membrane"/>
    <property type="evidence" value="ECO:0007669"/>
    <property type="project" value="UniProtKB-SubCell"/>
</dbReference>
<name>A8DV91_NEMVE</name>
<sequence>MPWKNTALRYGSLSIAMHWLMLILIAGVYACIELKGNFPKGSDTRELLKQWHFMLGLAVFALVWLRILARVIAPTPAITPALPARQAIPSKLMHLALYALMIGAPLTGWLILSAAEARQAPSIRSHTPEVNAMSTPATPKVGFVSLGCPKALVDSERILTQLRMEGYEVVSTYQDADVVVVNTCGFIDSAKAESLEVIGEAIKENGKASAHNAPLAYPKFSEGCNHSGSFCIIPSMRGKLVSRPVGEVLSEAERLVKSGVRELLVISQDTSAYGVDVKYKTDFWNGQPVKTRMTEMCEALSSMGVWVRLHYVYPYPHVDELIPLMAAGKILPYLDIPFQHASPKVLKAMKRPAFEDKTLARIKNWREICPELTIRSTFIVGFPGETEEDFQYLLNWLTEAQLDRVGCFQYSPVEGAHANLLDNPVPDDIKQDRWDRFMAHQQAISTARLQLKVGKEMDVLIDEVDDQGAVARCYADAPEIDGSVFIASTNVNPGDKVRVRIVDADEYDMWAELI</sequence>
<dbReference type="PROSITE" id="PS50926">
    <property type="entry name" value="TRAM"/>
    <property type="match status" value="1"/>
</dbReference>
<dbReference type="OMA" id="YLQPAEM"/>
<dbReference type="SUPFAM" id="SSF102114">
    <property type="entry name" value="Radical SAM enzymes"/>
    <property type="match status" value="1"/>
</dbReference>
<keyword evidence="4" id="KW-0004">4Fe-4S</keyword>
<feature type="domain" description="TRAM" evidence="13">
    <location>
        <begin position="450"/>
        <end position="514"/>
    </location>
</feature>
<evidence type="ECO:0000256" key="8">
    <source>
        <dbReference type="ARBA" id="ARBA00022989"/>
    </source>
</evidence>
<feature type="transmembrane region" description="Helical" evidence="12">
    <location>
        <begin position="93"/>
        <end position="115"/>
    </location>
</feature>
<dbReference type="InterPro" id="IPR016174">
    <property type="entry name" value="Di-haem_cyt_TM"/>
</dbReference>
<feature type="domain" description="Radical SAM core" evidence="15">
    <location>
        <begin position="210"/>
        <end position="447"/>
    </location>
</feature>
<dbReference type="NCBIfam" id="TIGR01125">
    <property type="entry name" value="30S ribosomal protein S12 methylthiotransferase RimO"/>
    <property type="match status" value="1"/>
</dbReference>
<dbReference type="GO" id="GO:0005829">
    <property type="term" value="C:cytosol"/>
    <property type="evidence" value="ECO:0000318"/>
    <property type="project" value="GO_Central"/>
</dbReference>
<keyword evidence="7" id="KW-0479">Metal-binding</keyword>
<evidence type="ECO:0000313" key="17">
    <source>
        <dbReference type="Proteomes" id="UP000001593"/>
    </source>
</evidence>
<evidence type="ECO:0000256" key="1">
    <source>
        <dbReference type="ARBA" id="ARBA00001966"/>
    </source>
</evidence>
<evidence type="ECO:0000256" key="4">
    <source>
        <dbReference type="ARBA" id="ARBA00022485"/>
    </source>
</evidence>
<evidence type="ECO:0000256" key="3">
    <source>
        <dbReference type="ARBA" id="ARBA00022475"/>
    </source>
</evidence>
<evidence type="ECO:0000256" key="9">
    <source>
        <dbReference type="ARBA" id="ARBA00023004"/>
    </source>
</evidence>
<evidence type="ECO:0000256" key="2">
    <source>
        <dbReference type="ARBA" id="ARBA00004651"/>
    </source>
</evidence>
<dbReference type="Pfam" id="PF18693">
    <property type="entry name" value="TRAM_2"/>
    <property type="match status" value="1"/>
</dbReference>
<evidence type="ECO:0000256" key="10">
    <source>
        <dbReference type="ARBA" id="ARBA00023014"/>
    </source>
</evidence>
<dbReference type="InterPro" id="IPR058240">
    <property type="entry name" value="rSAM_sf"/>
</dbReference>
<dbReference type="PhylomeDB" id="A8DV91"/>
<dbReference type="Pfam" id="PF00919">
    <property type="entry name" value="UPF0004"/>
    <property type="match status" value="1"/>
</dbReference>
<feature type="transmembrane region" description="Helical" evidence="12">
    <location>
        <begin position="53"/>
        <end position="73"/>
    </location>
</feature>
<keyword evidence="10" id="KW-0411">Iron-sulfur</keyword>
<evidence type="ECO:0000259" key="14">
    <source>
        <dbReference type="PROSITE" id="PS51449"/>
    </source>
</evidence>
<dbReference type="EMBL" id="DS476485">
    <property type="protein sequence ID" value="EDO26217.1"/>
    <property type="molecule type" value="Genomic_DNA"/>
</dbReference>
<evidence type="ECO:0000256" key="7">
    <source>
        <dbReference type="ARBA" id="ARBA00022723"/>
    </source>
</evidence>
<dbReference type="Gene3D" id="2.40.50.140">
    <property type="entry name" value="Nucleic acid-binding proteins"/>
    <property type="match status" value="1"/>
</dbReference>
<dbReference type="HAMAP" id="MF_01865">
    <property type="entry name" value="MTTase_RimO"/>
    <property type="match status" value="1"/>
</dbReference>
<keyword evidence="5" id="KW-0949">S-adenosyl-L-methionine</keyword>
<dbReference type="InParanoid" id="A8DV91"/>
<dbReference type="SUPFAM" id="SSF81342">
    <property type="entry name" value="Transmembrane di-heme cytochromes"/>
    <property type="match status" value="1"/>
</dbReference>
<dbReference type="InterPro" id="IPR011577">
    <property type="entry name" value="Cyt_b561_bac/Ni-Hgenase"/>
</dbReference>
<dbReference type="InterPro" id="IPR012340">
    <property type="entry name" value="NA-bd_OB-fold"/>
</dbReference>
<evidence type="ECO:0000313" key="16">
    <source>
        <dbReference type="EMBL" id="EDO26217.1"/>
    </source>
</evidence>
<evidence type="ECO:0000259" key="13">
    <source>
        <dbReference type="PROSITE" id="PS50926"/>
    </source>
</evidence>
<dbReference type="Gene3D" id="3.80.30.20">
    <property type="entry name" value="tm_1862 like domain"/>
    <property type="match status" value="1"/>
</dbReference>
<keyword evidence="6 12" id="KW-0812">Transmembrane</keyword>
<feature type="domain" description="MTTase N-terminal" evidence="14">
    <location>
        <begin position="139"/>
        <end position="265"/>
    </location>
</feature>
<dbReference type="GO" id="GO:0035599">
    <property type="term" value="F:aspartic acid methylthiotransferase activity"/>
    <property type="evidence" value="ECO:0000318"/>
    <property type="project" value="GO_Central"/>
</dbReference>
<dbReference type="SMART" id="SM00729">
    <property type="entry name" value="Elp3"/>
    <property type="match status" value="1"/>
</dbReference>
<dbReference type="HOGENOM" id="CLU_530314_0_0_1"/>
<evidence type="ECO:0000256" key="6">
    <source>
        <dbReference type="ARBA" id="ARBA00022692"/>
    </source>
</evidence>
<dbReference type="PROSITE" id="PS51257">
    <property type="entry name" value="PROKAR_LIPOPROTEIN"/>
    <property type="match status" value="1"/>
</dbReference>